<sequence>MNKDSQSVKSLSAPKADNLIYQAEKLYEISDGRTKALVNELFRKLQSIAACGEDEQRKLWLTAPRGSIEEFGDYKVYLEDGEVESREEFEELWLSEYPDPQKWYLLSTMVYKDNCSVFISGKLVLQILPESELQRQYPCDKSELAGWLLRAVNDTIASLKRGAYNEYVRNNLPYRKRIGKILRENYWRIFPDEKTAYLKDIKPNEINQFISLINEQPSDKPLTRLSEMTADLFFNCCRLGYEANGYEGTEKLTSKELYYTHADGRDEGLSELDGSSAEAFSTWYHSKAHQGGHPWEVCRGGNSTHISLYVHHDGKGWWLRLAGSSVGRSVETVKFYLVLSEHGLPIYLDNAIELAAMLLGKDYIGIVPENVLPAYCSSLFSDEKTLDFMNLPWEETEQVIKKAIWYPVTKVLLNGNTDN</sequence>
<reference evidence="1 2" key="1">
    <citation type="submission" date="2020-08" db="EMBL/GenBank/DDBJ databases">
        <title>The isolate Caproiciproducens sp. 7D4C2 produces n-caproate at mildly acidic conditions from hexoses: genome and rBOX comparison with related strains and chain-elongating bacteria.</title>
        <authorList>
            <person name="Esquivel-Elizondo S."/>
            <person name="Bagci C."/>
            <person name="Temovska M."/>
            <person name="Jeon B.S."/>
            <person name="Bessarab I."/>
            <person name="Williams R.B.H."/>
            <person name="Huson D.H."/>
            <person name="Angenent L.T."/>
        </authorList>
    </citation>
    <scope>NUCLEOTIDE SEQUENCE [LARGE SCALE GENOMIC DNA]</scope>
    <source>
        <strain evidence="1 2">7D4C2</strain>
    </source>
</reference>
<name>A0A7G8T883_9FIRM</name>
<protein>
    <submittedName>
        <fullName evidence="1">Uncharacterized protein</fullName>
    </submittedName>
</protein>
<dbReference type="RefSeq" id="WP_187034802.1">
    <property type="nucleotide sequence ID" value="NZ_CP060286.1"/>
</dbReference>
<evidence type="ECO:0000313" key="2">
    <source>
        <dbReference type="Proteomes" id="UP000515909"/>
    </source>
</evidence>
<dbReference type="AlphaFoldDB" id="A0A7G8T883"/>
<dbReference type="KEGG" id="cfem:HCR03_14005"/>
<gene>
    <name evidence="1" type="ORF">HCR03_14005</name>
</gene>
<accession>A0A7G8T883</accession>
<proteinExistence type="predicted"/>
<dbReference type="EMBL" id="CP060286">
    <property type="protein sequence ID" value="QNK39824.1"/>
    <property type="molecule type" value="Genomic_DNA"/>
</dbReference>
<dbReference type="Proteomes" id="UP000515909">
    <property type="component" value="Chromosome"/>
</dbReference>
<evidence type="ECO:0000313" key="1">
    <source>
        <dbReference type="EMBL" id="QNK39824.1"/>
    </source>
</evidence>
<organism evidence="1 2">
    <name type="scientific">Caproicibacter fermentans</name>
    <dbReference type="NCBI Taxonomy" id="2576756"/>
    <lineage>
        <taxon>Bacteria</taxon>
        <taxon>Bacillati</taxon>
        <taxon>Bacillota</taxon>
        <taxon>Clostridia</taxon>
        <taxon>Eubacteriales</taxon>
        <taxon>Acutalibacteraceae</taxon>
        <taxon>Caproicibacter</taxon>
    </lineage>
</organism>